<dbReference type="EMBL" id="JAFEMO010000009">
    <property type="protein sequence ID" value="KAH7565448.1"/>
    <property type="molecule type" value="Genomic_DNA"/>
</dbReference>
<dbReference type="Proteomes" id="UP000827721">
    <property type="component" value="Unassembled WGS sequence"/>
</dbReference>
<comment type="similarity">
    <text evidence="2">Belongs to the SKP1 family.</text>
</comment>
<comment type="function">
    <text evidence="2">Involved in ubiquitination and subsequent proteasomal degradation of target proteins. Together with CUL1, RBX1 and a F-box protein, it forms a SCF E3 ubiquitin ligase complex. The functional specificity of this complex depends on the type of F-box protein. In the SCF complex, it serves as an adapter that links the F-box protein to CUL1.</text>
</comment>
<comment type="subunit">
    <text evidence="2">Part of a SCF (SKP1-cullin-F-box) protein ligase complex.</text>
</comment>
<dbReference type="InterPro" id="IPR016072">
    <property type="entry name" value="Skp1_comp_dimer"/>
</dbReference>
<feature type="domain" description="SKP1 component dimerisation" evidence="3">
    <location>
        <begin position="90"/>
        <end position="137"/>
    </location>
</feature>
<dbReference type="Gene3D" id="3.30.710.10">
    <property type="entry name" value="Potassium Channel Kv1.1, Chain A"/>
    <property type="match status" value="1"/>
</dbReference>
<keyword evidence="5" id="KW-1185">Reference proteome</keyword>
<reference evidence="4 5" key="1">
    <citation type="submission" date="2021-02" db="EMBL/GenBank/DDBJ databases">
        <title>Plant Genome Project.</title>
        <authorList>
            <person name="Zhang R.-G."/>
        </authorList>
    </citation>
    <scope>NUCLEOTIDE SEQUENCE [LARGE SCALE GENOMIC DNA]</scope>
    <source>
        <tissue evidence="4">Leaves</tissue>
    </source>
</reference>
<organism evidence="4 5">
    <name type="scientific">Xanthoceras sorbifolium</name>
    <dbReference type="NCBI Taxonomy" id="99658"/>
    <lineage>
        <taxon>Eukaryota</taxon>
        <taxon>Viridiplantae</taxon>
        <taxon>Streptophyta</taxon>
        <taxon>Embryophyta</taxon>
        <taxon>Tracheophyta</taxon>
        <taxon>Spermatophyta</taxon>
        <taxon>Magnoliopsida</taxon>
        <taxon>eudicotyledons</taxon>
        <taxon>Gunneridae</taxon>
        <taxon>Pentapetalae</taxon>
        <taxon>rosids</taxon>
        <taxon>malvids</taxon>
        <taxon>Sapindales</taxon>
        <taxon>Sapindaceae</taxon>
        <taxon>Xanthoceroideae</taxon>
        <taxon>Xanthoceras</taxon>
    </lineage>
</organism>
<dbReference type="InterPro" id="IPR016897">
    <property type="entry name" value="SKP1"/>
</dbReference>
<evidence type="ECO:0000256" key="1">
    <source>
        <dbReference type="ARBA" id="ARBA00004906"/>
    </source>
</evidence>
<dbReference type="InterPro" id="IPR011333">
    <property type="entry name" value="SKP1/BTB/POZ_sf"/>
</dbReference>
<dbReference type="PANTHER" id="PTHR11165">
    <property type="entry name" value="SKP1"/>
    <property type="match status" value="1"/>
</dbReference>
<evidence type="ECO:0000256" key="2">
    <source>
        <dbReference type="PIRNR" id="PIRNR028729"/>
    </source>
</evidence>
<keyword evidence="2" id="KW-0833">Ubl conjugation pathway</keyword>
<evidence type="ECO:0000313" key="4">
    <source>
        <dbReference type="EMBL" id="KAH7565448.1"/>
    </source>
</evidence>
<comment type="pathway">
    <text evidence="1 2">Protein modification; protein ubiquitination.</text>
</comment>
<proteinExistence type="inferred from homology"/>
<name>A0ABQ8HME9_9ROSI</name>
<dbReference type="InterPro" id="IPR036296">
    <property type="entry name" value="SKP1-like_dim_sf"/>
</dbReference>
<protein>
    <recommendedName>
        <fullName evidence="2">SKP1-like protein</fullName>
    </recommendedName>
</protein>
<accession>A0ABQ8HME9</accession>
<sequence length="139" mass="15640">MSISSSSSSTELNNGVNTTVSVVLKLRASDGELFEVKQTVAVQSEHEEKDGDKEEYDEKELKEWGRDFIDAVHLDDLHRLLIAANYLNIKALLNCGCQKVADMIKGKSVEEINETFNVKNDLSPEEEEAIRRENAWAVQ</sequence>
<dbReference type="SUPFAM" id="SSF81382">
    <property type="entry name" value="Skp1 dimerisation domain-like"/>
    <property type="match status" value="1"/>
</dbReference>
<evidence type="ECO:0000313" key="5">
    <source>
        <dbReference type="Proteomes" id="UP000827721"/>
    </source>
</evidence>
<dbReference type="Pfam" id="PF01466">
    <property type="entry name" value="Skp1"/>
    <property type="match status" value="1"/>
</dbReference>
<comment type="caution">
    <text evidence="4">The sequence shown here is derived from an EMBL/GenBank/DDBJ whole genome shotgun (WGS) entry which is preliminary data.</text>
</comment>
<evidence type="ECO:0000259" key="3">
    <source>
        <dbReference type="Pfam" id="PF01466"/>
    </source>
</evidence>
<gene>
    <name evidence="4" type="ORF">JRO89_XS09G0208200</name>
</gene>
<dbReference type="PIRSF" id="PIRSF028729">
    <property type="entry name" value="E3_ubiquit_lig_SCF_Skp"/>
    <property type="match status" value="1"/>
</dbReference>